<organism evidence="2 3">
    <name type="scientific">Caerostris darwini</name>
    <dbReference type="NCBI Taxonomy" id="1538125"/>
    <lineage>
        <taxon>Eukaryota</taxon>
        <taxon>Metazoa</taxon>
        <taxon>Ecdysozoa</taxon>
        <taxon>Arthropoda</taxon>
        <taxon>Chelicerata</taxon>
        <taxon>Arachnida</taxon>
        <taxon>Araneae</taxon>
        <taxon>Araneomorphae</taxon>
        <taxon>Entelegynae</taxon>
        <taxon>Araneoidea</taxon>
        <taxon>Araneidae</taxon>
        <taxon>Caerostris</taxon>
    </lineage>
</organism>
<name>A0AAV4VVH9_9ARAC</name>
<gene>
    <name evidence="2" type="ORF">CDAR_547311</name>
</gene>
<keyword evidence="1" id="KW-0472">Membrane</keyword>
<comment type="caution">
    <text evidence="2">The sequence shown here is derived from an EMBL/GenBank/DDBJ whole genome shotgun (WGS) entry which is preliminary data.</text>
</comment>
<sequence>MGKNSTGQGRRVKHPVLNTGTTQKHRNRAQDFCVARGAFNPPTTEAPSNSRGRGVIIVSLHLVTIGVRIISLLLLLFSHTIHQDLLSRNSYSACGSKQFPNQRKYEEVRSECKTHLLRVKSQRPTMCYQETLTQLAAQNSFQIKENTKKSGASVKHICSV</sequence>
<feature type="transmembrane region" description="Helical" evidence="1">
    <location>
        <begin position="55"/>
        <end position="77"/>
    </location>
</feature>
<keyword evidence="1" id="KW-1133">Transmembrane helix</keyword>
<evidence type="ECO:0000313" key="2">
    <source>
        <dbReference type="EMBL" id="GIY74455.1"/>
    </source>
</evidence>
<dbReference type="EMBL" id="BPLQ01013755">
    <property type="protein sequence ID" value="GIY74455.1"/>
    <property type="molecule type" value="Genomic_DNA"/>
</dbReference>
<keyword evidence="3" id="KW-1185">Reference proteome</keyword>
<dbReference type="AlphaFoldDB" id="A0AAV4VVH9"/>
<keyword evidence="1" id="KW-0812">Transmembrane</keyword>
<reference evidence="2 3" key="1">
    <citation type="submission" date="2021-06" db="EMBL/GenBank/DDBJ databases">
        <title>Caerostris darwini draft genome.</title>
        <authorList>
            <person name="Kono N."/>
            <person name="Arakawa K."/>
        </authorList>
    </citation>
    <scope>NUCLEOTIDE SEQUENCE [LARGE SCALE GENOMIC DNA]</scope>
</reference>
<proteinExistence type="predicted"/>
<evidence type="ECO:0000313" key="3">
    <source>
        <dbReference type="Proteomes" id="UP001054837"/>
    </source>
</evidence>
<accession>A0AAV4VVH9</accession>
<dbReference type="Proteomes" id="UP001054837">
    <property type="component" value="Unassembled WGS sequence"/>
</dbReference>
<protein>
    <submittedName>
        <fullName evidence="2">Uncharacterized protein</fullName>
    </submittedName>
</protein>
<evidence type="ECO:0000256" key="1">
    <source>
        <dbReference type="SAM" id="Phobius"/>
    </source>
</evidence>